<proteinExistence type="predicted"/>
<sequence length="141" mass="16039">MQSTTTFSYLRSKISEWKANDLLLPSEVSWARFQEVATNDILPVLCEAQDALEAAGLEVSITTLDEETRCLTLYVQDVGLFFSPAEDGMTICFLARRFSGKEQGYESRILYKRAKPEPLRRLVEEALLRLLGPRRAHVVNQ</sequence>
<evidence type="ECO:0000313" key="2">
    <source>
        <dbReference type="Proteomes" id="UP000675880"/>
    </source>
</evidence>
<dbReference type="RefSeq" id="WP_213042020.1">
    <property type="nucleotide sequence ID" value="NZ_CAJNBJ010000005.1"/>
</dbReference>
<gene>
    <name evidence="1" type="ORF">NSPZN2_130084</name>
</gene>
<reference evidence="1 2" key="1">
    <citation type="submission" date="2021-02" db="EMBL/GenBank/DDBJ databases">
        <authorList>
            <person name="Han P."/>
        </authorList>
    </citation>
    <scope>NUCLEOTIDE SEQUENCE [LARGE SCALE GENOMIC DNA]</scope>
    <source>
        <strain evidence="1">Candidatus Nitrospira sp. ZN2</strain>
    </source>
</reference>
<comment type="caution">
    <text evidence="1">The sequence shown here is derived from an EMBL/GenBank/DDBJ whole genome shotgun (WGS) entry which is preliminary data.</text>
</comment>
<dbReference type="EMBL" id="CAJNBJ010000005">
    <property type="protein sequence ID" value="CAE6740838.1"/>
    <property type="molecule type" value="Genomic_DNA"/>
</dbReference>
<evidence type="ECO:0000313" key="1">
    <source>
        <dbReference type="EMBL" id="CAE6740838.1"/>
    </source>
</evidence>
<protein>
    <submittedName>
        <fullName evidence="1">Uncharacterized protein</fullName>
    </submittedName>
</protein>
<name>A0ABM8R9L3_9BACT</name>
<keyword evidence="2" id="KW-1185">Reference proteome</keyword>
<organism evidence="1 2">
    <name type="scientific">Nitrospira defluvii</name>
    <dbReference type="NCBI Taxonomy" id="330214"/>
    <lineage>
        <taxon>Bacteria</taxon>
        <taxon>Pseudomonadati</taxon>
        <taxon>Nitrospirota</taxon>
        <taxon>Nitrospiria</taxon>
        <taxon>Nitrospirales</taxon>
        <taxon>Nitrospiraceae</taxon>
        <taxon>Nitrospira</taxon>
    </lineage>
</organism>
<dbReference type="Proteomes" id="UP000675880">
    <property type="component" value="Unassembled WGS sequence"/>
</dbReference>
<accession>A0ABM8R9L3</accession>